<dbReference type="AlphaFoldDB" id="A0A699ZXK0"/>
<evidence type="ECO:0000256" key="4">
    <source>
        <dbReference type="ARBA" id="ARBA00023136"/>
    </source>
</evidence>
<dbReference type="Proteomes" id="UP000485058">
    <property type="component" value="Unassembled WGS sequence"/>
</dbReference>
<evidence type="ECO:0000256" key="2">
    <source>
        <dbReference type="ARBA" id="ARBA00022692"/>
    </source>
</evidence>
<feature type="transmembrane region" description="Helical" evidence="5">
    <location>
        <begin position="230"/>
        <end position="251"/>
    </location>
</feature>
<feature type="transmembrane region" description="Helical" evidence="5">
    <location>
        <begin position="114"/>
        <end position="139"/>
    </location>
</feature>
<gene>
    <name evidence="7" type="ORF">HaLaN_21047</name>
</gene>
<accession>A0A699ZXK0</accession>
<reference evidence="7 8" key="1">
    <citation type="submission" date="2020-02" db="EMBL/GenBank/DDBJ databases">
        <title>Draft genome sequence of Haematococcus lacustris strain NIES-144.</title>
        <authorList>
            <person name="Morimoto D."/>
            <person name="Nakagawa S."/>
            <person name="Yoshida T."/>
            <person name="Sawayama S."/>
        </authorList>
    </citation>
    <scope>NUCLEOTIDE SEQUENCE [LARGE SCALE GENOMIC DNA]</scope>
    <source>
        <strain evidence="7 8">NIES-144</strain>
    </source>
</reference>
<organism evidence="7 8">
    <name type="scientific">Haematococcus lacustris</name>
    <name type="common">Green alga</name>
    <name type="synonym">Haematococcus pluvialis</name>
    <dbReference type="NCBI Taxonomy" id="44745"/>
    <lineage>
        <taxon>Eukaryota</taxon>
        <taxon>Viridiplantae</taxon>
        <taxon>Chlorophyta</taxon>
        <taxon>core chlorophytes</taxon>
        <taxon>Chlorophyceae</taxon>
        <taxon>CS clade</taxon>
        <taxon>Chlamydomonadales</taxon>
        <taxon>Haematococcaceae</taxon>
        <taxon>Haematococcus</taxon>
    </lineage>
</organism>
<dbReference type="GO" id="GO:0016020">
    <property type="term" value="C:membrane"/>
    <property type="evidence" value="ECO:0007669"/>
    <property type="project" value="UniProtKB-SubCell"/>
</dbReference>
<feature type="transmembrane region" description="Helical" evidence="5">
    <location>
        <begin position="175"/>
        <end position="200"/>
    </location>
</feature>
<keyword evidence="4 5" id="KW-0472">Membrane</keyword>
<dbReference type="InterPro" id="IPR004853">
    <property type="entry name" value="Sugar_P_trans_dom"/>
</dbReference>
<sequence>MVRSRSRHGHAGRATETRQLPQSVLGLLCGATPIAPGLEGRAMGQHNGASSPSSCTCLQQLLSAAQKPGVLRTALYNGALILTWYTLSTLLSLYNKQLLGRDGKGIYGKGAFPAPLLMSALQFALQHLLARLVFLTGLVSRTNKPDMGWMAYLRNVVPNGITTGLDIGFSNMSLVFITMSFYTMCKSTVPVYLLLFAFLWRIEKPSWELAAVVAIICSGLVLLVEGESSFNAIGFALVMTASCLAGLRFTLTQVLLHGHQDAGKWRPRAGSVAEQL</sequence>
<name>A0A699ZXK0_HAELA</name>
<feature type="transmembrane region" description="Helical" evidence="5">
    <location>
        <begin position="74"/>
        <end position="94"/>
    </location>
</feature>
<keyword evidence="2 5" id="KW-0812">Transmembrane</keyword>
<evidence type="ECO:0000313" key="8">
    <source>
        <dbReference type="Proteomes" id="UP000485058"/>
    </source>
</evidence>
<keyword evidence="8" id="KW-1185">Reference proteome</keyword>
<keyword evidence="3 5" id="KW-1133">Transmembrane helix</keyword>
<evidence type="ECO:0000256" key="5">
    <source>
        <dbReference type="SAM" id="Phobius"/>
    </source>
</evidence>
<proteinExistence type="predicted"/>
<dbReference type="Pfam" id="PF03151">
    <property type="entry name" value="TPT"/>
    <property type="match status" value="1"/>
</dbReference>
<dbReference type="InterPro" id="IPR050186">
    <property type="entry name" value="TPT_transporter"/>
</dbReference>
<evidence type="ECO:0000256" key="1">
    <source>
        <dbReference type="ARBA" id="ARBA00004141"/>
    </source>
</evidence>
<evidence type="ECO:0000313" key="7">
    <source>
        <dbReference type="EMBL" id="GFH23436.1"/>
    </source>
</evidence>
<protein>
    <submittedName>
        <fullName evidence="7">TPT domain-containing protein</fullName>
    </submittedName>
</protein>
<evidence type="ECO:0000259" key="6">
    <source>
        <dbReference type="Pfam" id="PF03151"/>
    </source>
</evidence>
<feature type="domain" description="Sugar phosphate transporter" evidence="6">
    <location>
        <begin position="78"/>
        <end position="258"/>
    </location>
</feature>
<dbReference type="EMBL" id="BLLF01002272">
    <property type="protein sequence ID" value="GFH23436.1"/>
    <property type="molecule type" value="Genomic_DNA"/>
</dbReference>
<comment type="subcellular location">
    <subcellularLocation>
        <location evidence="1">Membrane</location>
        <topology evidence="1">Multi-pass membrane protein</topology>
    </subcellularLocation>
</comment>
<comment type="caution">
    <text evidence="7">The sequence shown here is derived from an EMBL/GenBank/DDBJ whole genome shotgun (WGS) entry which is preliminary data.</text>
</comment>
<feature type="transmembrane region" description="Helical" evidence="5">
    <location>
        <begin position="207"/>
        <end position="224"/>
    </location>
</feature>
<dbReference type="PANTHER" id="PTHR11132">
    <property type="entry name" value="SOLUTE CARRIER FAMILY 35"/>
    <property type="match status" value="1"/>
</dbReference>
<evidence type="ECO:0000256" key="3">
    <source>
        <dbReference type="ARBA" id="ARBA00022989"/>
    </source>
</evidence>